<keyword evidence="3" id="KW-1133">Transmembrane helix</keyword>
<organism evidence="4">
    <name type="scientific">viral metagenome</name>
    <dbReference type="NCBI Taxonomy" id="1070528"/>
    <lineage>
        <taxon>unclassified sequences</taxon>
        <taxon>metagenomes</taxon>
        <taxon>organismal metagenomes</taxon>
    </lineage>
</organism>
<reference evidence="4" key="1">
    <citation type="journal article" date="2020" name="Nature">
        <title>Giant virus diversity and host interactions through global metagenomics.</title>
        <authorList>
            <person name="Schulz F."/>
            <person name="Roux S."/>
            <person name="Paez-Espino D."/>
            <person name="Jungbluth S."/>
            <person name="Walsh D.A."/>
            <person name="Denef V.J."/>
            <person name="McMahon K.D."/>
            <person name="Konstantinidis K.T."/>
            <person name="Eloe-Fadrosh E.A."/>
            <person name="Kyrpides N.C."/>
            <person name="Woyke T."/>
        </authorList>
    </citation>
    <scope>NUCLEOTIDE SEQUENCE</scope>
    <source>
        <strain evidence="4">GVMAG-M-3300009182-78</strain>
    </source>
</reference>
<proteinExistence type="predicted"/>
<accession>A0A6C0AZL5</accession>
<protein>
    <recommendedName>
        <fullName evidence="5">Glycosyltransferase 2-like domain-containing protein</fullName>
    </recommendedName>
</protein>
<dbReference type="GO" id="GO:0005737">
    <property type="term" value="C:cytoplasm"/>
    <property type="evidence" value="ECO:0007669"/>
    <property type="project" value="TreeGrafter"/>
</dbReference>
<keyword evidence="2" id="KW-0812">Transmembrane</keyword>
<dbReference type="EMBL" id="MN739042">
    <property type="protein sequence ID" value="QHS85240.1"/>
    <property type="molecule type" value="Genomic_DNA"/>
</dbReference>
<name>A0A6C0AZL5_9ZZZZ</name>
<dbReference type="Pfam" id="PF13704">
    <property type="entry name" value="Glyco_tranf_2_4"/>
    <property type="match status" value="1"/>
</dbReference>
<comment type="subcellular location">
    <subcellularLocation>
        <location evidence="1">Membrane</location>
        <topology evidence="1">Single-pass membrane protein</topology>
    </subcellularLocation>
</comment>
<dbReference type="AlphaFoldDB" id="A0A6C0AZL5"/>
<dbReference type="GO" id="GO:0016020">
    <property type="term" value="C:membrane"/>
    <property type="evidence" value="ECO:0007669"/>
    <property type="project" value="UniProtKB-SubCell"/>
</dbReference>
<dbReference type="PANTHER" id="PTHR21461">
    <property type="entry name" value="GLYCOSYLTRANSFERASE FAMILY 92 PROTEIN"/>
    <property type="match status" value="1"/>
</dbReference>
<evidence type="ECO:0000313" key="4">
    <source>
        <dbReference type="EMBL" id="QHS85240.1"/>
    </source>
</evidence>
<dbReference type="GO" id="GO:0016757">
    <property type="term" value="F:glycosyltransferase activity"/>
    <property type="evidence" value="ECO:0007669"/>
    <property type="project" value="TreeGrafter"/>
</dbReference>
<dbReference type="PANTHER" id="PTHR21461:SF69">
    <property type="entry name" value="GLYCOSYLTRANSFERASE FAMILY 92 PROTEIN"/>
    <property type="match status" value="1"/>
</dbReference>
<evidence type="ECO:0000256" key="2">
    <source>
        <dbReference type="ARBA" id="ARBA00022692"/>
    </source>
</evidence>
<evidence type="ECO:0008006" key="5">
    <source>
        <dbReference type="Google" id="ProtNLM"/>
    </source>
</evidence>
<evidence type="ECO:0000256" key="3">
    <source>
        <dbReference type="ARBA" id="ARBA00022989"/>
    </source>
</evidence>
<evidence type="ECO:0000256" key="1">
    <source>
        <dbReference type="ARBA" id="ARBA00004167"/>
    </source>
</evidence>
<sequence length="265" mass="31184">MSLKTILFTNARDEDNIIEWIAHHLIIGFDIIYIFDHKSIIPIKELTKIFKKGVIVERYNIDGPIKLQLMVKAAKIAQSAGADWMLYLDADEYLVLNKFSNVKQLLYQFHQADSIAINWLMFGTNHHKYIPKKGLLIENYTSSDLKLDKHVKSFVRPSQVIKAITPHYFVIKQPNKMTSLNGKQCTSFNEWNISFELSPAFIAHYVYQSEEMYMKRKILLPRDDNSQFRHIEHDIHQKHNECNNTLVKDKYAKYIQQLLDKLQKI</sequence>
<keyword evidence="3" id="KW-0472">Membrane</keyword>